<name>A0A6P6DXZ5_OCTDE</name>
<dbReference type="CTD" id="102313218"/>
<dbReference type="FunCoup" id="A0A6P6DXZ5">
    <property type="interactions" value="295"/>
</dbReference>
<protein>
    <submittedName>
        <fullName evidence="8">Centrosomal protein C10orf90 homolog isoform X1</fullName>
    </submittedName>
</protein>
<sequence length="834" mass="91634">MQHSGMPAKTQTGLTTHHSRTAVHRAFQIKTFSTELKNHVMVMDFVKSNWFPSQRRAKVCIIHTCQGRKTAEQAASRYEIHSRLFSSSKDHSAWESNDSHLNADNALAPEVTSTESEEAVLMPCTPTALDCEHREGKVLAAIFGLQDSHYSIKDPISLRSLQSDVTERKSDFTKETLASQNTKMISSIVISQLIDENRSKENVAALPLPCAMAQPRECLAKPASAHCSGVNIHRAFAFLPDRLGIPRPADEPGPEIDVSSSGDSVCGRPRQGFASITITARRVGPPAGALVWGTVGDSLCPKCGVDGALRRGPSARAGGPHSRPHHGPLACTEFSTKGSVMRVKVPEVHTRRCADHEYWVTHVDSKESRFTPDSPPAGKGPLVFTSCVRLRVSRQCPESIYYLDKSLSVPVEQGPVVTPQMHRSVLSLNLSCSSHGLTADGVDGIANGEPINRALKQELLQRNQHLLGSPWNPALPQCHSKENPSLGPVCLGTGACPWSDCPPLEKVEIADVGTDQVTVGKGKGHHTTLPADGRHKQLSIHIPGWSYRAVETKVFSGSSKKHQGEAHVTLSTPPVEQKHIKRFLSDGDSSPHDGCPSSDLAKPTESRPPNFLRPRVPLPGFFCPLQDPCPASQEDSGAQIERELPKGDYACCDLVVKIKECKRSEDSTTPGGSPAPPSPAPLKGPEAAGLSEDSPDPQETPANPLTLQEALEVHKPQFISRSQERLKKLERMVQQRKAQRKENLGQKHSVLPVRANKKQFTIPHPLSDNLFKPKERCISEKEMHMRSKRIYNNLPEVKKKKEEQKKRVILQSNRLRAEVFKKQLLDQLLQRNAV</sequence>
<dbReference type="InParanoid" id="A0A6P6DXZ5"/>
<dbReference type="InterPro" id="IPR029299">
    <property type="entry name" value="ALMS_motif"/>
</dbReference>
<organism evidence="7 8">
    <name type="scientific">Octodon degus</name>
    <name type="common">Degu</name>
    <name type="synonym">Sciurus degus</name>
    <dbReference type="NCBI Taxonomy" id="10160"/>
    <lineage>
        <taxon>Eukaryota</taxon>
        <taxon>Metazoa</taxon>
        <taxon>Chordata</taxon>
        <taxon>Craniata</taxon>
        <taxon>Vertebrata</taxon>
        <taxon>Euteleostomi</taxon>
        <taxon>Mammalia</taxon>
        <taxon>Eutheria</taxon>
        <taxon>Euarchontoglires</taxon>
        <taxon>Glires</taxon>
        <taxon>Rodentia</taxon>
        <taxon>Hystricomorpha</taxon>
        <taxon>Octodontidae</taxon>
        <taxon>Octodon</taxon>
    </lineage>
</organism>
<dbReference type="GO" id="GO:0008017">
    <property type="term" value="F:microtubule binding"/>
    <property type="evidence" value="ECO:0007669"/>
    <property type="project" value="TreeGrafter"/>
</dbReference>
<keyword evidence="2" id="KW-0963">Cytoplasm</keyword>
<dbReference type="InterPro" id="IPR041179">
    <property type="entry name" value="C10orf90_N"/>
</dbReference>
<comment type="subcellular location">
    <subcellularLocation>
        <location evidence="1">Cytoplasm</location>
        <location evidence="1">Cytoskeleton</location>
        <location evidence="1">Microtubule organizing center</location>
        <location evidence="1">Centrosome</location>
    </subcellularLocation>
</comment>
<dbReference type="GO" id="GO:0005813">
    <property type="term" value="C:centrosome"/>
    <property type="evidence" value="ECO:0007669"/>
    <property type="project" value="UniProtKB-SubCell"/>
</dbReference>
<dbReference type="GO" id="GO:0046599">
    <property type="term" value="P:regulation of centriole replication"/>
    <property type="evidence" value="ECO:0007669"/>
    <property type="project" value="TreeGrafter"/>
</dbReference>
<reference evidence="8" key="1">
    <citation type="submission" date="2025-08" db="UniProtKB">
        <authorList>
            <consortium name="RefSeq"/>
        </authorList>
    </citation>
    <scope>IDENTIFICATION</scope>
</reference>
<dbReference type="OrthoDB" id="8899035at2759"/>
<accession>A0A6P6DXZ5</accession>
<feature type="region of interest" description="Disordered" evidence="4">
    <location>
        <begin position="663"/>
        <end position="703"/>
    </location>
</feature>
<dbReference type="PANTHER" id="PTHR21553:SF24">
    <property type="entry name" value="(E2-INDEPENDENT) E3 UBIQUITIN-CONJUGATING ENZYME FATS"/>
    <property type="match status" value="1"/>
</dbReference>
<dbReference type="Pfam" id="PF17730">
    <property type="entry name" value="Centro_C10orf90"/>
    <property type="match status" value="1"/>
</dbReference>
<evidence type="ECO:0000256" key="1">
    <source>
        <dbReference type="ARBA" id="ARBA00004300"/>
    </source>
</evidence>
<dbReference type="PANTHER" id="PTHR21553">
    <property type="entry name" value="ALMS1-RELATED"/>
    <property type="match status" value="1"/>
</dbReference>
<dbReference type="Proteomes" id="UP000515203">
    <property type="component" value="Unplaced"/>
</dbReference>
<dbReference type="GO" id="GO:0005829">
    <property type="term" value="C:cytosol"/>
    <property type="evidence" value="ECO:0007669"/>
    <property type="project" value="TreeGrafter"/>
</dbReference>
<feature type="region of interest" description="Disordered" evidence="4">
    <location>
        <begin position="584"/>
        <end position="615"/>
    </location>
</feature>
<evidence type="ECO:0000259" key="6">
    <source>
        <dbReference type="Pfam" id="PF17730"/>
    </source>
</evidence>
<evidence type="ECO:0000313" key="8">
    <source>
        <dbReference type="RefSeq" id="XP_023564861.1"/>
    </source>
</evidence>
<dbReference type="GeneID" id="101575628"/>
<evidence type="ECO:0000256" key="4">
    <source>
        <dbReference type="SAM" id="MobiDB-lite"/>
    </source>
</evidence>
<evidence type="ECO:0000256" key="3">
    <source>
        <dbReference type="ARBA" id="ARBA00023212"/>
    </source>
</evidence>
<proteinExistence type="predicted"/>
<dbReference type="AlphaFoldDB" id="A0A6P6DXZ5"/>
<keyword evidence="7" id="KW-1185">Reference proteome</keyword>
<feature type="domain" description="Centrosomal protein C10orf90 N-terminal" evidence="6">
    <location>
        <begin position="188"/>
        <end position="698"/>
    </location>
</feature>
<feature type="compositionally biased region" description="Pro residues" evidence="4">
    <location>
        <begin position="673"/>
        <end position="682"/>
    </location>
</feature>
<dbReference type="Pfam" id="PF15309">
    <property type="entry name" value="ALMS_motif"/>
    <property type="match status" value="1"/>
</dbReference>
<feature type="domain" description="ALMS motif" evidence="5">
    <location>
        <begin position="704"/>
        <end position="832"/>
    </location>
</feature>
<evidence type="ECO:0000313" key="7">
    <source>
        <dbReference type="Proteomes" id="UP000515203"/>
    </source>
</evidence>
<gene>
    <name evidence="8" type="primary">CUNH10orf90</name>
</gene>
<keyword evidence="3" id="KW-0206">Cytoskeleton</keyword>
<evidence type="ECO:0000259" key="5">
    <source>
        <dbReference type="Pfam" id="PF15309"/>
    </source>
</evidence>
<dbReference type="GO" id="GO:0005814">
    <property type="term" value="C:centriole"/>
    <property type="evidence" value="ECO:0007669"/>
    <property type="project" value="TreeGrafter"/>
</dbReference>
<evidence type="ECO:0000256" key="2">
    <source>
        <dbReference type="ARBA" id="ARBA00022490"/>
    </source>
</evidence>
<dbReference type="RefSeq" id="XP_023564861.1">
    <property type="nucleotide sequence ID" value="XM_023709093.1"/>
</dbReference>